<dbReference type="EMBL" id="CP037968">
    <property type="protein sequence ID" value="QYZ80319.1"/>
    <property type="molecule type" value="Genomic_DNA"/>
</dbReference>
<feature type="transmembrane region" description="Helical" evidence="6">
    <location>
        <begin position="272"/>
        <end position="302"/>
    </location>
</feature>
<feature type="transmembrane region" description="Helical" evidence="6">
    <location>
        <begin position="149"/>
        <end position="169"/>
    </location>
</feature>
<dbReference type="GO" id="GO:0005886">
    <property type="term" value="C:plasma membrane"/>
    <property type="evidence" value="ECO:0007669"/>
    <property type="project" value="UniProtKB-SubCell"/>
</dbReference>
<feature type="transmembrane region" description="Helical" evidence="6">
    <location>
        <begin position="323"/>
        <end position="343"/>
    </location>
</feature>
<reference evidence="7" key="1">
    <citation type="journal article" date="2005" name="Int. J. Syst. Evol. Microbiol.">
        <title>Methanofollis formosanus sp. nov., isolated from a fish pond.</title>
        <authorList>
            <person name="Wu S.Y."/>
            <person name="Chen S.C."/>
            <person name="Lai M.C."/>
        </authorList>
    </citation>
    <scope>NUCLEOTIDE SEQUENCE</scope>
    <source>
        <strain evidence="7">ML15</strain>
    </source>
</reference>
<evidence type="ECO:0000256" key="2">
    <source>
        <dbReference type="ARBA" id="ARBA00022475"/>
    </source>
</evidence>
<dbReference type="PANTHER" id="PTHR42770:SF16">
    <property type="entry name" value="AMINO ACID PERMEASE"/>
    <property type="match status" value="1"/>
</dbReference>
<keyword evidence="8" id="KW-1185">Reference proteome</keyword>
<keyword evidence="5 6" id="KW-0472">Membrane</keyword>
<dbReference type="GO" id="GO:0022857">
    <property type="term" value="F:transmembrane transporter activity"/>
    <property type="evidence" value="ECO:0007669"/>
    <property type="project" value="InterPro"/>
</dbReference>
<feature type="transmembrane region" description="Helical" evidence="6">
    <location>
        <begin position="379"/>
        <end position="397"/>
    </location>
</feature>
<protein>
    <submittedName>
        <fullName evidence="7">APC family permease</fullName>
    </submittedName>
</protein>
<dbReference type="InterPro" id="IPR002293">
    <property type="entry name" value="AA/rel_permease1"/>
</dbReference>
<keyword evidence="4 6" id="KW-1133">Transmembrane helix</keyword>
<feature type="transmembrane region" description="Helical" evidence="6">
    <location>
        <begin position="84"/>
        <end position="112"/>
    </location>
</feature>
<dbReference type="KEGG" id="mfk:E2N92_13215"/>
<gene>
    <name evidence="7" type="ORF">E2N92_13215</name>
</gene>
<dbReference type="RefSeq" id="WP_220681631.1">
    <property type="nucleotide sequence ID" value="NZ_CP037968.1"/>
</dbReference>
<dbReference type="Proteomes" id="UP000826709">
    <property type="component" value="Chromosome"/>
</dbReference>
<evidence type="ECO:0000256" key="5">
    <source>
        <dbReference type="ARBA" id="ARBA00023136"/>
    </source>
</evidence>
<evidence type="ECO:0000256" key="6">
    <source>
        <dbReference type="SAM" id="Phobius"/>
    </source>
</evidence>
<proteinExistence type="predicted"/>
<keyword evidence="3 6" id="KW-0812">Transmembrane</keyword>
<evidence type="ECO:0000256" key="1">
    <source>
        <dbReference type="ARBA" id="ARBA00004651"/>
    </source>
</evidence>
<organism evidence="7 8">
    <name type="scientific">Methanofollis formosanus</name>
    <dbReference type="NCBI Taxonomy" id="299308"/>
    <lineage>
        <taxon>Archaea</taxon>
        <taxon>Methanobacteriati</taxon>
        <taxon>Methanobacteriota</taxon>
        <taxon>Stenosarchaea group</taxon>
        <taxon>Methanomicrobia</taxon>
        <taxon>Methanomicrobiales</taxon>
        <taxon>Methanomicrobiaceae</taxon>
        <taxon>Methanofollis</taxon>
    </lineage>
</organism>
<feature type="transmembrane region" description="Helical" evidence="6">
    <location>
        <begin position="189"/>
        <end position="206"/>
    </location>
</feature>
<dbReference type="InterPro" id="IPR050367">
    <property type="entry name" value="APC_superfamily"/>
</dbReference>
<feature type="transmembrane region" description="Helical" evidence="6">
    <location>
        <begin position="227"/>
        <end position="252"/>
    </location>
</feature>
<dbReference type="OrthoDB" id="43026at2157"/>
<dbReference type="PANTHER" id="PTHR42770">
    <property type="entry name" value="AMINO ACID TRANSPORTER-RELATED"/>
    <property type="match status" value="1"/>
</dbReference>
<dbReference type="AlphaFoldDB" id="A0A8G1A4L1"/>
<evidence type="ECO:0000313" key="8">
    <source>
        <dbReference type="Proteomes" id="UP000826709"/>
    </source>
</evidence>
<feature type="transmembrane region" description="Helical" evidence="6">
    <location>
        <begin position="44"/>
        <end position="63"/>
    </location>
</feature>
<sequence length="432" mass="46707">MAEQLDRVLNMRDLLAFGIITMVPIAPMGIYGIVAVLSEGHVPLVYLLAAIVMSVTAWVYGQCSRRFPEAGSAYAYVRETFGPHIGFIAGWAILLDYILIPGLVVLVSALWLEAATGVAFYLWALVFLVPTTILNILGIKQAARVTMALFFFEIAVFAIFVIVAAAKIITDPSLSFTLAPFYNPETFSAGAILSGASVAVLSFLGFDMMTTLAEETVEARKVVSKAVVLVIPLIAFFFVSLTYFGAVIHPGATFEDPDVAFFFIAQEAGGDWLQILAMLGTVIAWGVGDCLAAQASVSRVLFSMGRQGHIPAAFARLHPKYKTPYISIVSVAAVTGVLLYVLTLQDLSSLVNFGALSAFMLLHLSLAYRYVKIEGTPKLAVIPAIGFLLTGAIWYGLDIFAKEIGFVWVIIGIVYLAFITRGFKVKTTLPVE</sequence>
<comment type="subcellular location">
    <subcellularLocation>
        <location evidence="1">Cell membrane</location>
        <topology evidence="1">Multi-pass membrane protein</topology>
    </subcellularLocation>
</comment>
<feature type="transmembrane region" description="Helical" evidence="6">
    <location>
        <begin position="118"/>
        <end position="137"/>
    </location>
</feature>
<dbReference type="Pfam" id="PF13520">
    <property type="entry name" value="AA_permease_2"/>
    <property type="match status" value="1"/>
</dbReference>
<dbReference type="Gene3D" id="1.20.1740.10">
    <property type="entry name" value="Amino acid/polyamine transporter I"/>
    <property type="match status" value="1"/>
</dbReference>
<name>A0A8G1A4L1_9EURY</name>
<keyword evidence="2" id="KW-1003">Cell membrane</keyword>
<feature type="transmembrane region" description="Helical" evidence="6">
    <location>
        <begin position="403"/>
        <end position="423"/>
    </location>
</feature>
<evidence type="ECO:0000313" key="7">
    <source>
        <dbReference type="EMBL" id="QYZ80319.1"/>
    </source>
</evidence>
<accession>A0A8G1A4L1</accession>
<feature type="transmembrane region" description="Helical" evidence="6">
    <location>
        <begin position="14"/>
        <end position="38"/>
    </location>
</feature>
<evidence type="ECO:0000256" key="4">
    <source>
        <dbReference type="ARBA" id="ARBA00022989"/>
    </source>
</evidence>
<reference evidence="7" key="2">
    <citation type="submission" date="2019-03" db="EMBL/GenBank/DDBJ databases">
        <authorList>
            <person name="Chen S.-C."/>
            <person name="Wu S.-Y."/>
            <person name="Lai M.-C."/>
        </authorList>
    </citation>
    <scope>NUCLEOTIDE SEQUENCE</scope>
    <source>
        <strain evidence="7">ML15</strain>
    </source>
</reference>
<feature type="transmembrane region" description="Helical" evidence="6">
    <location>
        <begin position="349"/>
        <end position="367"/>
    </location>
</feature>
<dbReference type="PIRSF" id="PIRSF006060">
    <property type="entry name" value="AA_transporter"/>
    <property type="match status" value="1"/>
</dbReference>
<evidence type="ECO:0000256" key="3">
    <source>
        <dbReference type="ARBA" id="ARBA00022692"/>
    </source>
</evidence>